<dbReference type="PANTHER" id="PTHR39426">
    <property type="entry name" value="HOMOLOGY TO DEATH-ON-CURING PROTEIN OF PHAGE P1"/>
    <property type="match status" value="1"/>
</dbReference>
<dbReference type="InterPro" id="IPR053737">
    <property type="entry name" value="Type_II_TA_Toxin"/>
</dbReference>
<name>A0A6J7EVQ5_9ZZZZ</name>
<dbReference type="InterPro" id="IPR003812">
    <property type="entry name" value="Fido"/>
</dbReference>
<sequence>MSDPIEYLDLDDLIGLARTLLGDPPPIRDVGLLGSAAARPQATAFGEDAYPDLITKGAALLQSIVNNHALVDGNKRLGWLATAVFLELNGVMASRASNDEVYEFVIWVAASNPGLDDITTRLSQVVQPGRPRS</sequence>
<accession>A0A6J7EVQ5</accession>
<dbReference type="NCBIfam" id="TIGR01550">
    <property type="entry name" value="DOC_P1"/>
    <property type="match status" value="1"/>
</dbReference>
<protein>
    <submittedName>
        <fullName evidence="2">Unannotated protein</fullName>
    </submittedName>
</protein>
<evidence type="ECO:0000259" key="1">
    <source>
        <dbReference type="PROSITE" id="PS51459"/>
    </source>
</evidence>
<proteinExistence type="predicted"/>
<dbReference type="PROSITE" id="PS51459">
    <property type="entry name" value="FIDO"/>
    <property type="match status" value="1"/>
</dbReference>
<feature type="domain" description="Fido" evidence="1">
    <location>
        <begin position="8"/>
        <end position="124"/>
    </location>
</feature>
<dbReference type="GO" id="GO:0016301">
    <property type="term" value="F:kinase activity"/>
    <property type="evidence" value="ECO:0007669"/>
    <property type="project" value="InterPro"/>
</dbReference>
<gene>
    <name evidence="2" type="ORF">UFOPK3376_02109</name>
</gene>
<dbReference type="InterPro" id="IPR006440">
    <property type="entry name" value="Doc"/>
</dbReference>
<dbReference type="EMBL" id="CAFBLP010000059">
    <property type="protein sequence ID" value="CAB4885404.1"/>
    <property type="molecule type" value="Genomic_DNA"/>
</dbReference>
<evidence type="ECO:0000313" key="2">
    <source>
        <dbReference type="EMBL" id="CAB4885404.1"/>
    </source>
</evidence>
<dbReference type="PANTHER" id="PTHR39426:SF1">
    <property type="entry name" value="HOMOLOGY TO DEATH-ON-CURING PROTEIN OF PHAGE P1"/>
    <property type="match status" value="1"/>
</dbReference>
<dbReference type="SUPFAM" id="SSF140931">
    <property type="entry name" value="Fic-like"/>
    <property type="match status" value="1"/>
</dbReference>
<organism evidence="2">
    <name type="scientific">freshwater metagenome</name>
    <dbReference type="NCBI Taxonomy" id="449393"/>
    <lineage>
        <taxon>unclassified sequences</taxon>
        <taxon>metagenomes</taxon>
        <taxon>ecological metagenomes</taxon>
    </lineage>
</organism>
<dbReference type="Gene3D" id="1.20.120.1870">
    <property type="entry name" value="Fic/DOC protein, Fido domain"/>
    <property type="match status" value="1"/>
</dbReference>
<dbReference type="Pfam" id="PF02661">
    <property type="entry name" value="Fic"/>
    <property type="match status" value="1"/>
</dbReference>
<reference evidence="2" key="1">
    <citation type="submission" date="2020-05" db="EMBL/GenBank/DDBJ databases">
        <authorList>
            <person name="Chiriac C."/>
            <person name="Salcher M."/>
            <person name="Ghai R."/>
            <person name="Kavagutti S V."/>
        </authorList>
    </citation>
    <scope>NUCLEOTIDE SEQUENCE</scope>
</reference>
<dbReference type="AlphaFoldDB" id="A0A6J7EVQ5"/>
<dbReference type="InterPro" id="IPR036597">
    <property type="entry name" value="Fido-like_dom_sf"/>
</dbReference>